<dbReference type="OrthoDB" id="9804822at2"/>
<keyword evidence="2" id="KW-1003">Cell membrane</keyword>
<keyword evidence="5 6" id="KW-0472">Membrane</keyword>
<dbReference type="PANTHER" id="PTHR30086:SF20">
    <property type="entry name" value="ARGININE EXPORTER PROTEIN ARGO-RELATED"/>
    <property type="match status" value="1"/>
</dbReference>
<keyword evidence="8" id="KW-1185">Reference proteome</keyword>
<keyword evidence="4 6" id="KW-1133">Transmembrane helix</keyword>
<evidence type="ECO:0000313" key="8">
    <source>
        <dbReference type="Proteomes" id="UP000290849"/>
    </source>
</evidence>
<organism evidence="7 8">
    <name type="scientific">Achromobacter aloeverae</name>
    <dbReference type="NCBI Taxonomy" id="1750518"/>
    <lineage>
        <taxon>Bacteria</taxon>
        <taxon>Pseudomonadati</taxon>
        <taxon>Pseudomonadota</taxon>
        <taxon>Betaproteobacteria</taxon>
        <taxon>Burkholderiales</taxon>
        <taxon>Alcaligenaceae</taxon>
        <taxon>Achromobacter</taxon>
    </lineage>
</organism>
<feature type="transmembrane region" description="Helical" evidence="6">
    <location>
        <begin position="149"/>
        <end position="173"/>
    </location>
</feature>
<dbReference type="RefSeq" id="WP_129149969.1">
    <property type="nucleotide sequence ID" value="NZ_JBHSDO010000013.1"/>
</dbReference>
<feature type="transmembrane region" description="Helical" evidence="6">
    <location>
        <begin position="6"/>
        <end position="30"/>
    </location>
</feature>
<dbReference type="AlphaFoldDB" id="A0A4Q1HPF0"/>
<reference evidence="7 8" key="1">
    <citation type="journal article" date="2017" name="Int. J. Syst. Evol. Microbiol.">
        <title>Achromobacter aloeverae sp. nov., isolated from the root of Aloe vera (L.) Burm.f.</title>
        <authorList>
            <person name="Kuncharoen N."/>
            <person name="Muramatsu Y."/>
            <person name="Shibata C."/>
            <person name="Kamakura Y."/>
            <person name="Nakagawa Y."/>
            <person name="Tanasupawat S."/>
        </authorList>
    </citation>
    <scope>NUCLEOTIDE SEQUENCE [LARGE SCALE GENOMIC DNA]</scope>
    <source>
        <strain evidence="7 8">AVA-1</strain>
    </source>
</reference>
<dbReference type="EMBL" id="PYAL01000002">
    <property type="protein sequence ID" value="RXN91414.1"/>
    <property type="molecule type" value="Genomic_DNA"/>
</dbReference>
<feature type="transmembrane region" description="Helical" evidence="6">
    <location>
        <begin position="185"/>
        <end position="204"/>
    </location>
</feature>
<evidence type="ECO:0000256" key="1">
    <source>
        <dbReference type="ARBA" id="ARBA00004651"/>
    </source>
</evidence>
<feature type="transmembrane region" description="Helical" evidence="6">
    <location>
        <begin position="42"/>
        <end position="64"/>
    </location>
</feature>
<protein>
    <submittedName>
        <fullName evidence="7">Lysine transporter LysE</fullName>
    </submittedName>
</protein>
<dbReference type="GO" id="GO:0015171">
    <property type="term" value="F:amino acid transmembrane transporter activity"/>
    <property type="evidence" value="ECO:0007669"/>
    <property type="project" value="TreeGrafter"/>
</dbReference>
<feature type="transmembrane region" description="Helical" evidence="6">
    <location>
        <begin position="112"/>
        <end position="137"/>
    </location>
</feature>
<dbReference type="Pfam" id="PF01810">
    <property type="entry name" value="LysE"/>
    <property type="match status" value="1"/>
</dbReference>
<dbReference type="PANTHER" id="PTHR30086">
    <property type="entry name" value="ARGININE EXPORTER PROTEIN ARGO"/>
    <property type="match status" value="1"/>
</dbReference>
<dbReference type="Proteomes" id="UP000290849">
    <property type="component" value="Unassembled WGS sequence"/>
</dbReference>
<sequence>MSIELWIAFVATSAVLLAMPGPTVLTIVNYSISHGRRVNAPLVTAVALGDSTCLAMSLLGLGALLAASPFWFAAVKYAGGLYLLGLGYRLLRARAAAVGPDDAGAAQPYWKLSLNAYLVTALNPQAITFFVAFLPQFVDPQGDVTRQSWMLALTFVALGMVNSAVYAGFASSARRLLATPRAHRLIQVMGGVLLSAFGVGALLAQRA</sequence>
<comment type="caution">
    <text evidence="7">The sequence shown here is derived from an EMBL/GenBank/DDBJ whole genome shotgun (WGS) entry which is preliminary data.</text>
</comment>
<evidence type="ECO:0000256" key="3">
    <source>
        <dbReference type="ARBA" id="ARBA00022692"/>
    </source>
</evidence>
<dbReference type="InterPro" id="IPR001123">
    <property type="entry name" value="LeuE-type"/>
</dbReference>
<evidence type="ECO:0000313" key="7">
    <source>
        <dbReference type="EMBL" id="RXN91414.1"/>
    </source>
</evidence>
<dbReference type="GO" id="GO:0005886">
    <property type="term" value="C:plasma membrane"/>
    <property type="evidence" value="ECO:0007669"/>
    <property type="project" value="UniProtKB-SubCell"/>
</dbReference>
<accession>A0A4Q1HPF0</accession>
<proteinExistence type="predicted"/>
<comment type="subcellular location">
    <subcellularLocation>
        <location evidence="1">Cell membrane</location>
        <topology evidence="1">Multi-pass membrane protein</topology>
    </subcellularLocation>
</comment>
<keyword evidence="3 6" id="KW-0812">Transmembrane</keyword>
<evidence type="ECO:0000256" key="5">
    <source>
        <dbReference type="ARBA" id="ARBA00023136"/>
    </source>
</evidence>
<name>A0A4Q1HPF0_9BURK</name>
<evidence type="ECO:0000256" key="2">
    <source>
        <dbReference type="ARBA" id="ARBA00022475"/>
    </source>
</evidence>
<gene>
    <name evidence="7" type="ORF">C7R54_09710</name>
</gene>
<evidence type="ECO:0000256" key="4">
    <source>
        <dbReference type="ARBA" id="ARBA00022989"/>
    </source>
</evidence>
<dbReference type="PIRSF" id="PIRSF006324">
    <property type="entry name" value="LeuE"/>
    <property type="match status" value="1"/>
</dbReference>
<evidence type="ECO:0000256" key="6">
    <source>
        <dbReference type="SAM" id="Phobius"/>
    </source>
</evidence>